<keyword evidence="3 5" id="KW-1133">Transmembrane helix</keyword>
<feature type="domain" description="DUF202" evidence="6">
    <location>
        <begin position="42"/>
        <end position="113"/>
    </location>
</feature>
<evidence type="ECO:0000256" key="4">
    <source>
        <dbReference type="ARBA" id="ARBA00023136"/>
    </source>
</evidence>
<evidence type="ECO:0000259" key="6">
    <source>
        <dbReference type="Pfam" id="PF02656"/>
    </source>
</evidence>
<name>A0A9P8N2L7_9HYPO</name>
<dbReference type="GO" id="GO:0012505">
    <property type="term" value="C:endomembrane system"/>
    <property type="evidence" value="ECO:0007669"/>
    <property type="project" value="UniProtKB-SubCell"/>
</dbReference>
<feature type="transmembrane region" description="Helical" evidence="5">
    <location>
        <begin position="88"/>
        <end position="110"/>
    </location>
</feature>
<gene>
    <name evidence="7" type="ORF">HRG_03761</name>
</gene>
<dbReference type="OrthoDB" id="5525680at2759"/>
<feature type="transmembrane region" description="Helical" evidence="5">
    <location>
        <begin position="57"/>
        <end position="76"/>
    </location>
</feature>
<accession>A0A9P8N2L7</accession>
<evidence type="ECO:0000256" key="3">
    <source>
        <dbReference type="ARBA" id="ARBA00022989"/>
    </source>
</evidence>
<dbReference type="AlphaFoldDB" id="A0A9P8N2L7"/>
<reference evidence="7" key="1">
    <citation type="submission" date="2021-09" db="EMBL/GenBank/DDBJ databases">
        <title>A high-quality genome of the endoparasitic fungus Hirsutella rhossiliensis with a comparison of Hirsutella genomes reveals transposable elements contributing to genome size variation.</title>
        <authorList>
            <person name="Lin R."/>
            <person name="Jiao Y."/>
            <person name="Sun X."/>
            <person name="Ling J."/>
            <person name="Xie B."/>
            <person name="Cheng X."/>
        </authorList>
    </citation>
    <scope>NUCLEOTIDE SEQUENCE</scope>
    <source>
        <strain evidence="7">HR02</strain>
    </source>
</reference>
<dbReference type="GeneID" id="68352890"/>
<comment type="caution">
    <text evidence="7">The sequence shown here is derived from an EMBL/GenBank/DDBJ whole genome shotgun (WGS) entry which is preliminary data.</text>
</comment>
<protein>
    <recommendedName>
        <fullName evidence="6">DUF202 domain-containing protein</fullName>
    </recommendedName>
</protein>
<evidence type="ECO:0000256" key="5">
    <source>
        <dbReference type="SAM" id="Phobius"/>
    </source>
</evidence>
<dbReference type="InterPro" id="IPR052053">
    <property type="entry name" value="IM_YidH-like"/>
</dbReference>
<dbReference type="PANTHER" id="PTHR34187:SF3">
    <property type="entry name" value="DUF DOMAIN PROTEIN (AFU_ORTHOLOGUE AFUA_6G11150)"/>
    <property type="match status" value="1"/>
</dbReference>
<dbReference type="RefSeq" id="XP_044723258.1">
    <property type="nucleotide sequence ID" value="XM_044862232.1"/>
</dbReference>
<dbReference type="Proteomes" id="UP000824596">
    <property type="component" value="Unassembled WGS sequence"/>
</dbReference>
<comment type="subcellular location">
    <subcellularLocation>
        <location evidence="1">Endomembrane system</location>
        <topology evidence="1">Multi-pass membrane protein</topology>
    </subcellularLocation>
</comment>
<keyword evidence="2 5" id="KW-0812">Transmembrane</keyword>
<keyword evidence="8" id="KW-1185">Reference proteome</keyword>
<dbReference type="EMBL" id="JAIZPD010000003">
    <property type="protein sequence ID" value="KAH0965745.1"/>
    <property type="molecule type" value="Genomic_DNA"/>
</dbReference>
<dbReference type="Pfam" id="PF02656">
    <property type="entry name" value="DUF202"/>
    <property type="match status" value="1"/>
</dbReference>
<dbReference type="InterPro" id="IPR003807">
    <property type="entry name" value="DUF202"/>
</dbReference>
<organism evidence="7 8">
    <name type="scientific">Hirsutella rhossiliensis</name>
    <dbReference type="NCBI Taxonomy" id="111463"/>
    <lineage>
        <taxon>Eukaryota</taxon>
        <taxon>Fungi</taxon>
        <taxon>Dikarya</taxon>
        <taxon>Ascomycota</taxon>
        <taxon>Pezizomycotina</taxon>
        <taxon>Sordariomycetes</taxon>
        <taxon>Hypocreomycetidae</taxon>
        <taxon>Hypocreales</taxon>
        <taxon>Ophiocordycipitaceae</taxon>
        <taxon>Hirsutella</taxon>
    </lineage>
</organism>
<evidence type="ECO:0000256" key="2">
    <source>
        <dbReference type="ARBA" id="ARBA00022692"/>
    </source>
</evidence>
<evidence type="ECO:0000256" key="1">
    <source>
        <dbReference type="ARBA" id="ARBA00004127"/>
    </source>
</evidence>
<feature type="transmembrane region" description="Helical" evidence="5">
    <location>
        <begin position="130"/>
        <end position="149"/>
    </location>
</feature>
<keyword evidence="4 5" id="KW-0472">Membrane</keyword>
<proteinExistence type="predicted"/>
<evidence type="ECO:0000313" key="7">
    <source>
        <dbReference type="EMBL" id="KAH0965745.1"/>
    </source>
</evidence>
<sequence length="158" mass="17210">MASSGGGDAEPRASASVAASSAFCAWPLLGPLLFENETSDARDHCANERTFLSYLRLAVYMAVLSIAITLSFHLTHQPSDLERRMAKPLGLVFWLLSVATLFIGLGNYITTINKYGRRAAIVQTGWRTQLLLAILALCIIGTCVVLIVVPKLRSERES</sequence>
<dbReference type="PANTHER" id="PTHR34187">
    <property type="entry name" value="FGR18P"/>
    <property type="match status" value="1"/>
</dbReference>
<evidence type="ECO:0000313" key="8">
    <source>
        <dbReference type="Proteomes" id="UP000824596"/>
    </source>
</evidence>